<dbReference type="VEuPathDB" id="FungiDB:RhiirFUN_021261"/>
<evidence type="ECO:0000313" key="2">
    <source>
        <dbReference type="EMBL" id="CAB5380178.1"/>
    </source>
</evidence>
<name>A0A916EDX1_9GLOM</name>
<proteinExistence type="predicted"/>
<evidence type="ECO:0000313" key="3">
    <source>
        <dbReference type="Proteomes" id="UP000684084"/>
    </source>
</evidence>
<accession>A0A916EDX1</accession>
<reference evidence="2" key="1">
    <citation type="submission" date="2020-05" db="EMBL/GenBank/DDBJ databases">
        <authorList>
            <person name="Rincon C."/>
            <person name="Sanders R I."/>
            <person name="Robbins C."/>
            <person name="Chaturvedi A."/>
        </authorList>
    </citation>
    <scope>NUCLEOTIDE SEQUENCE</scope>
    <source>
        <strain evidence="2">CHB12</strain>
    </source>
</reference>
<evidence type="ECO:0000313" key="1">
    <source>
        <dbReference type="EMBL" id="CAB5321234.1"/>
    </source>
</evidence>
<organism evidence="2 3">
    <name type="scientific">Rhizophagus irregularis</name>
    <dbReference type="NCBI Taxonomy" id="588596"/>
    <lineage>
        <taxon>Eukaryota</taxon>
        <taxon>Fungi</taxon>
        <taxon>Fungi incertae sedis</taxon>
        <taxon>Mucoromycota</taxon>
        <taxon>Glomeromycotina</taxon>
        <taxon>Glomeromycetes</taxon>
        <taxon>Glomerales</taxon>
        <taxon>Glomeraceae</taxon>
        <taxon>Rhizophagus</taxon>
    </lineage>
</organism>
<dbReference type="Proteomes" id="UP000684084">
    <property type="component" value="Unassembled WGS sequence"/>
</dbReference>
<sequence length="136" mass="15152">MKQLRYKKYFVGTKPQLTLNHVAYNIFLQRAGISTSLVTPNTSILPINPISLNNSLQIIDASLICNDMIKSDLKIISTNFANYQNFHFYTDGSVKALGQQGCKSGFGWIQVSNDAPKLTFSGSTVFFPSSYKSEKD</sequence>
<dbReference type="OrthoDB" id="2481538at2759"/>
<dbReference type="AlphaFoldDB" id="A0A916EDX1"/>
<protein>
    <recommendedName>
        <fullName evidence="4">RNase H type-1 domain-containing protein</fullName>
    </recommendedName>
</protein>
<gene>
    <name evidence="2" type="ORF">CHRIB12_LOCUS16957</name>
    <name evidence="1" type="ORF">CHRIB12_LOCUS2219</name>
</gene>
<evidence type="ECO:0008006" key="4">
    <source>
        <dbReference type="Google" id="ProtNLM"/>
    </source>
</evidence>
<dbReference type="EMBL" id="CAGKOT010000042">
    <property type="protein sequence ID" value="CAB5380178.1"/>
    <property type="molecule type" value="Genomic_DNA"/>
</dbReference>
<comment type="caution">
    <text evidence="2">The sequence shown here is derived from an EMBL/GenBank/DDBJ whole genome shotgun (WGS) entry which is preliminary data.</text>
</comment>
<dbReference type="EMBL" id="CAGKOT010000003">
    <property type="protein sequence ID" value="CAB5321234.1"/>
    <property type="molecule type" value="Genomic_DNA"/>
</dbReference>